<evidence type="ECO:0000313" key="9">
    <source>
        <dbReference type="Proteomes" id="UP001459277"/>
    </source>
</evidence>
<gene>
    <name evidence="8" type="ORF">SO802_021321</name>
</gene>
<evidence type="ECO:0000256" key="5">
    <source>
        <dbReference type="ARBA" id="ARBA00023157"/>
    </source>
</evidence>
<comment type="caution">
    <text evidence="8">The sequence shown here is derived from an EMBL/GenBank/DDBJ whole genome shotgun (WGS) entry which is preliminary data.</text>
</comment>
<dbReference type="GO" id="GO:0006508">
    <property type="term" value="P:proteolysis"/>
    <property type="evidence" value="ECO:0007669"/>
    <property type="project" value="UniProtKB-KW"/>
</dbReference>
<dbReference type="InterPro" id="IPR000668">
    <property type="entry name" value="Peptidase_C1A_C"/>
</dbReference>
<dbReference type="PANTHER" id="PTHR12411">
    <property type="entry name" value="CYSTEINE PROTEASE FAMILY C1-RELATED"/>
    <property type="match status" value="1"/>
</dbReference>
<dbReference type="PRINTS" id="PR00705">
    <property type="entry name" value="PAPAIN"/>
</dbReference>
<proteinExistence type="inferred from homology"/>
<evidence type="ECO:0000256" key="4">
    <source>
        <dbReference type="ARBA" id="ARBA00022807"/>
    </source>
</evidence>
<comment type="similarity">
    <text evidence="1">Belongs to the peptidase C1 family.</text>
</comment>
<dbReference type="GO" id="GO:0008234">
    <property type="term" value="F:cysteine-type peptidase activity"/>
    <property type="evidence" value="ECO:0007669"/>
    <property type="project" value="UniProtKB-KW"/>
</dbReference>
<dbReference type="Proteomes" id="UP001459277">
    <property type="component" value="Unassembled WGS sequence"/>
</dbReference>
<dbReference type="InterPro" id="IPR013128">
    <property type="entry name" value="Peptidase_C1A"/>
</dbReference>
<evidence type="ECO:0000256" key="2">
    <source>
        <dbReference type="ARBA" id="ARBA00022670"/>
    </source>
</evidence>
<keyword evidence="5" id="KW-1015">Disulfide bond</keyword>
<accession>A0AAW2CEI8</accession>
<keyword evidence="4" id="KW-0788">Thiol protease</keyword>
<dbReference type="InterPro" id="IPR038765">
    <property type="entry name" value="Papain-like_cys_pep_sf"/>
</dbReference>
<feature type="compositionally biased region" description="Basic and acidic residues" evidence="6">
    <location>
        <begin position="12"/>
        <end position="42"/>
    </location>
</feature>
<evidence type="ECO:0000256" key="1">
    <source>
        <dbReference type="ARBA" id="ARBA00008455"/>
    </source>
</evidence>
<dbReference type="EMBL" id="JAZDWU010000007">
    <property type="protein sequence ID" value="KAK9996635.1"/>
    <property type="molecule type" value="Genomic_DNA"/>
</dbReference>
<dbReference type="SUPFAM" id="SSF54001">
    <property type="entry name" value="Cysteine proteinases"/>
    <property type="match status" value="1"/>
</dbReference>
<dbReference type="Gene3D" id="3.90.70.10">
    <property type="entry name" value="Cysteine proteinases"/>
    <property type="match status" value="1"/>
</dbReference>
<feature type="domain" description="Peptidase C1A papain C-terminal" evidence="7">
    <location>
        <begin position="103"/>
        <end position="314"/>
    </location>
</feature>
<evidence type="ECO:0000259" key="7">
    <source>
        <dbReference type="SMART" id="SM00645"/>
    </source>
</evidence>
<dbReference type="Pfam" id="PF00112">
    <property type="entry name" value="Peptidase_C1"/>
    <property type="match status" value="1"/>
</dbReference>
<dbReference type="PROSITE" id="PS00640">
    <property type="entry name" value="THIOL_PROTEASE_ASN"/>
    <property type="match status" value="1"/>
</dbReference>
<name>A0AAW2CEI8_9ROSI</name>
<keyword evidence="2" id="KW-0645">Protease</keyword>
<reference evidence="8 9" key="1">
    <citation type="submission" date="2024-01" db="EMBL/GenBank/DDBJ databases">
        <title>A telomere-to-telomere, gap-free genome of sweet tea (Lithocarpus litseifolius).</title>
        <authorList>
            <person name="Zhou J."/>
        </authorList>
    </citation>
    <scope>NUCLEOTIDE SEQUENCE [LARGE SCALE GENOMIC DNA]</scope>
    <source>
        <strain evidence="8">Zhou-2022a</strain>
        <tissue evidence="8">Leaf</tissue>
    </source>
</reference>
<dbReference type="InterPro" id="IPR039417">
    <property type="entry name" value="Peptidase_C1A_papain-like"/>
</dbReference>
<keyword evidence="9" id="KW-1185">Reference proteome</keyword>
<dbReference type="InterPro" id="IPR025661">
    <property type="entry name" value="Pept_asp_AS"/>
</dbReference>
<evidence type="ECO:0000313" key="8">
    <source>
        <dbReference type="EMBL" id="KAK9996635.1"/>
    </source>
</evidence>
<dbReference type="CDD" id="cd02248">
    <property type="entry name" value="Peptidase_C1A"/>
    <property type="match status" value="1"/>
</dbReference>
<dbReference type="SMART" id="SM00645">
    <property type="entry name" value="Pept_C1"/>
    <property type="match status" value="1"/>
</dbReference>
<feature type="region of interest" description="Disordered" evidence="6">
    <location>
        <begin position="1"/>
        <end position="49"/>
    </location>
</feature>
<evidence type="ECO:0000256" key="6">
    <source>
        <dbReference type="SAM" id="MobiDB-lite"/>
    </source>
</evidence>
<sequence length="346" mass="39339">MAMVTATADSTSYRERDVLVPRLEEKHEDAPEKKQVKKTIEEKQEEEDVPYRKKIGLPLDDELFSDDDDDNDDLQCFLGEASKMTHAELALYCQQVDESGGEVPARRDWSRILSPVRRQGRCTCCWAITATVAIEALYTLSDINRAITPLAPQELIDCCVLNPKNCDEKGCYNYATNKAFKWIMKNGISTEKDYPFQGQKGDCKPKTKPGVSIKGFEKICDNDQIAFLKKVSEHPVAAAVHIFDEFINLKGEIYKGPQDPLIAKKPEGVHAILVVGYDNENGEDYWLIRNSWGENWGVNGYGKILRSGRVSILTKENEVKEFPLVHRQWVVWSKWARCLNIALSIY</sequence>
<organism evidence="8 9">
    <name type="scientific">Lithocarpus litseifolius</name>
    <dbReference type="NCBI Taxonomy" id="425828"/>
    <lineage>
        <taxon>Eukaryota</taxon>
        <taxon>Viridiplantae</taxon>
        <taxon>Streptophyta</taxon>
        <taxon>Embryophyta</taxon>
        <taxon>Tracheophyta</taxon>
        <taxon>Spermatophyta</taxon>
        <taxon>Magnoliopsida</taxon>
        <taxon>eudicotyledons</taxon>
        <taxon>Gunneridae</taxon>
        <taxon>Pentapetalae</taxon>
        <taxon>rosids</taxon>
        <taxon>fabids</taxon>
        <taxon>Fagales</taxon>
        <taxon>Fagaceae</taxon>
        <taxon>Lithocarpus</taxon>
    </lineage>
</organism>
<protein>
    <recommendedName>
        <fullName evidence="7">Peptidase C1A papain C-terminal domain-containing protein</fullName>
    </recommendedName>
</protein>
<dbReference type="AlphaFoldDB" id="A0AAW2CEI8"/>
<keyword evidence="3" id="KW-0378">Hydrolase</keyword>
<evidence type="ECO:0000256" key="3">
    <source>
        <dbReference type="ARBA" id="ARBA00022801"/>
    </source>
</evidence>